<dbReference type="AlphaFoldDB" id="A0AB39DKI5"/>
<name>A0AB39DKI5_9BURK</name>
<organism evidence="2">
    <name type="scientific">Castellaniella ginsengisoli</name>
    <dbReference type="NCBI Taxonomy" id="546114"/>
    <lineage>
        <taxon>Bacteria</taxon>
        <taxon>Pseudomonadati</taxon>
        <taxon>Pseudomonadota</taxon>
        <taxon>Betaproteobacteria</taxon>
        <taxon>Burkholderiales</taxon>
        <taxon>Alcaligenaceae</taxon>
        <taxon>Castellaniella</taxon>
    </lineage>
</organism>
<proteinExistence type="predicted"/>
<dbReference type="GeneID" id="93068411"/>
<keyword evidence="1" id="KW-1133">Transmembrane helix</keyword>
<keyword evidence="1" id="KW-0812">Transmembrane</keyword>
<dbReference type="EMBL" id="CP158257">
    <property type="protein sequence ID" value="XDJ55384.1"/>
    <property type="molecule type" value="Genomic_DNA"/>
</dbReference>
<gene>
    <name evidence="2" type="ORF">ABRZ00_12715</name>
</gene>
<dbReference type="RefSeq" id="WP_368647719.1">
    <property type="nucleotide sequence ID" value="NZ_CP158257.1"/>
</dbReference>
<evidence type="ECO:0000313" key="2">
    <source>
        <dbReference type="EMBL" id="XDJ55384.1"/>
    </source>
</evidence>
<sequence>MPSVLKNFLIGVGLDTEDYDKGAKRVESSLGRMRSVVGITGAAIAGAFAAVGTAAVGAGQRVDRMSLEFEKFRTSPQYIYDYGNAIRALGGSADEAAAAINVAESSLASFRQTGQLPGLDDLAMAGVDVNALTQADTGQDFLRELARQMPNLTKEQQLRVQETLGLSNAVMRSLRGGVGELDRAVARAHDLARNFESATEAARDFNKELAEFNTRMEGIGNTLAEKILPGFTGVLQSMGGFIDEHKEQINAALGVAADNPGATTLMAGGGAVATGGVLVRGLIPGGIGAVGARIARLGGWGAAAGAGLIAGDMAINGMTDEQRARLSEGGPLVPFGPQDEPFFPLGNPSATPVYSGGEVSNAEAAAISPSVVMIRDQRAQAQKSAAPQRVDVQNHIDMKLEIEGRALDSRITEVVERRERNTADDLLSSVDR</sequence>
<evidence type="ECO:0000256" key="1">
    <source>
        <dbReference type="SAM" id="Phobius"/>
    </source>
</evidence>
<protein>
    <recommendedName>
        <fullName evidence="3">Tail tape measure protein</fullName>
    </recommendedName>
</protein>
<reference evidence="2" key="1">
    <citation type="submission" date="2024-05" db="EMBL/GenBank/DDBJ databases">
        <authorList>
            <person name="Luo Y.-C."/>
            <person name="Nicholds J."/>
            <person name="Mortimer T."/>
            <person name="Maboni G."/>
        </authorList>
    </citation>
    <scope>NUCLEOTIDE SEQUENCE</scope>
    <source>
        <strain evidence="2">150221</strain>
    </source>
</reference>
<keyword evidence="1" id="KW-0472">Membrane</keyword>
<accession>A0AB39DKI5</accession>
<feature type="transmembrane region" description="Helical" evidence="1">
    <location>
        <begin position="36"/>
        <end position="58"/>
    </location>
</feature>
<dbReference type="KEGG" id="cgin:ABRZ00_12715"/>
<evidence type="ECO:0008006" key="3">
    <source>
        <dbReference type="Google" id="ProtNLM"/>
    </source>
</evidence>